<keyword evidence="3" id="KW-1133">Transmembrane helix</keyword>
<keyword evidence="5" id="KW-1185">Reference proteome</keyword>
<dbReference type="PANTHER" id="PTHR24320">
    <property type="entry name" value="RETINOL DEHYDROGENASE"/>
    <property type="match status" value="1"/>
</dbReference>
<sequence>MDWEAAKMMCSLQFWRMAVYWTLALVYSRLYLLLLPYLSNRFPSLFRPPPPPFSRRRFSPGHQCPVRRPICVVTGVSPSRSLLPLDPFCNSEGLFTACCWQATSGLGKAAARALAAEGYHVLLASRSPQALNKAVWEIKKHDPNAYVEAFQLDISSMHSIMKFECNLKQWLQDANLHPSVQLLINNAGILAKSSRVTADGFDEMIETNYLGAFFLTNILLPLLKNSPVPSRIVNVTSFTHRCGELKTRTHHNHFSHVDQNKGILARENFHVFSSKKYCFAQIYEYSKFCTLLFSYELHRQLYAMDSASVVSVMAADPGFVETNIMRELPPSLRKLAFMVLGFLHLLQSPEIGVGSIIDAALASPEASGKYFYGAKGRTIKSSPVSYDAKLSKELWLCSYELLQECKSRIVNLSKLD</sequence>
<name>A0A8J5M3E2_ZINOF</name>
<accession>A0A8J5M3E2</accession>
<keyword evidence="3" id="KW-0472">Membrane</keyword>
<dbReference type="PANTHER" id="PTHR24320:SF227">
    <property type="entry name" value="RETINOL DEHYDROGENASE 11"/>
    <property type="match status" value="1"/>
</dbReference>
<organism evidence="4 5">
    <name type="scientific">Zingiber officinale</name>
    <name type="common">Ginger</name>
    <name type="synonym">Amomum zingiber</name>
    <dbReference type="NCBI Taxonomy" id="94328"/>
    <lineage>
        <taxon>Eukaryota</taxon>
        <taxon>Viridiplantae</taxon>
        <taxon>Streptophyta</taxon>
        <taxon>Embryophyta</taxon>
        <taxon>Tracheophyta</taxon>
        <taxon>Spermatophyta</taxon>
        <taxon>Magnoliopsida</taxon>
        <taxon>Liliopsida</taxon>
        <taxon>Zingiberales</taxon>
        <taxon>Zingiberaceae</taxon>
        <taxon>Zingiber</taxon>
    </lineage>
</organism>
<dbReference type="SUPFAM" id="SSF51735">
    <property type="entry name" value="NAD(P)-binding Rossmann-fold domains"/>
    <property type="match status" value="1"/>
</dbReference>
<dbReference type="AlphaFoldDB" id="A0A8J5M3E2"/>
<dbReference type="Pfam" id="PF00106">
    <property type="entry name" value="adh_short"/>
    <property type="match status" value="1"/>
</dbReference>
<evidence type="ECO:0000313" key="5">
    <source>
        <dbReference type="Proteomes" id="UP000734854"/>
    </source>
</evidence>
<gene>
    <name evidence="4" type="ORF">ZIOFF_007218</name>
</gene>
<evidence type="ECO:0000256" key="2">
    <source>
        <dbReference type="ARBA" id="ARBA00023002"/>
    </source>
</evidence>
<comment type="caution">
    <text evidence="4">The sequence shown here is derived from an EMBL/GenBank/DDBJ whole genome shotgun (WGS) entry which is preliminary data.</text>
</comment>
<evidence type="ECO:0000313" key="4">
    <source>
        <dbReference type="EMBL" id="KAG6533351.1"/>
    </source>
</evidence>
<evidence type="ECO:0000256" key="1">
    <source>
        <dbReference type="ARBA" id="ARBA00006484"/>
    </source>
</evidence>
<dbReference type="Proteomes" id="UP000734854">
    <property type="component" value="Unassembled WGS sequence"/>
</dbReference>
<dbReference type="InterPro" id="IPR036291">
    <property type="entry name" value="NAD(P)-bd_dom_sf"/>
</dbReference>
<dbReference type="GO" id="GO:0016491">
    <property type="term" value="F:oxidoreductase activity"/>
    <property type="evidence" value="ECO:0007669"/>
    <property type="project" value="UniProtKB-KW"/>
</dbReference>
<protein>
    <submittedName>
        <fullName evidence="4">Uncharacterized protein</fullName>
    </submittedName>
</protein>
<dbReference type="EMBL" id="JACMSC010000002">
    <property type="protein sequence ID" value="KAG6533351.1"/>
    <property type="molecule type" value="Genomic_DNA"/>
</dbReference>
<dbReference type="Gene3D" id="3.40.50.720">
    <property type="entry name" value="NAD(P)-binding Rossmann-like Domain"/>
    <property type="match status" value="1"/>
</dbReference>
<keyword evidence="3" id="KW-0812">Transmembrane</keyword>
<keyword evidence="2" id="KW-0560">Oxidoreductase</keyword>
<dbReference type="PRINTS" id="PR00081">
    <property type="entry name" value="GDHRDH"/>
</dbReference>
<feature type="transmembrane region" description="Helical" evidence="3">
    <location>
        <begin position="18"/>
        <end position="38"/>
    </location>
</feature>
<proteinExistence type="inferred from homology"/>
<evidence type="ECO:0000256" key="3">
    <source>
        <dbReference type="SAM" id="Phobius"/>
    </source>
</evidence>
<reference evidence="4 5" key="1">
    <citation type="submission" date="2020-08" db="EMBL/GenBank/DDBJ databases">
        <title>Plant Genome Project.</title>
        <authorList>
            <person name="Zhang R.-G."/>
        </authorList>
    </citation>
    <scope>NUCLEOTIDE SEQUENCE [LARGE SCALE GENOMIC DNA]</scope>
    <source>
        <tissue evidence="4">Rhizome</tissue>
    </source>
</reference>
<dbReference type="InterPro" id="IPR002347">
    <property type="entry name" value="SDR_fam"/>
</dbReference>
<comment type="similarity">
    <text evidence="1">Belongs to the short-chain dehydrogenases/reductases (SDR) family.</text>
</comment>